<organism evidence="1 2">
    <name type="scientific">Zarea fungicola</name>
    <dbReference type="NCBI Taxonomy" id="93591"/>
    <lineage>
        <taxon>Eukaryota</taxon>
        <taxon>Fungi</taxon>
        <taxon>Dikarya</taxon>
        <taxon>Ascomycota</taxon>
        <taxon>Pezizomycotina</taxon>
        <taxon>Sordariomycetes</taxon>
        <taxon>Hypocreomycetidae</taxon>
        <taxon>Hypocreales</taxon>
        <taxon>Cordycipitaceae</taxon>
        <taxon>Zarea</taxon>
    </lineage>
</organism>
<protein>
    <submittedName>
        <fullName evidence="1">Uncharacterized protein</fullName>
    </submittedName>
</protein>
<keyword evidence="2" id="KW-1185">Reference proteome</keyword>
<evidence type="ECO:0000313" key="2">
    <source>
        <dbReference type="Proteomes" id="UP001143910"/>
    </source>
</evidence>
<dbReference type="Proteomes" id="UP001143910">
    <property type="component" value="Unassembled WGS sequence"/>
</dbReference>
<sequence>MESSAEQLQVKLNGLEKELVKLRREYYDIQSAIKARKGTLDSLKSTNDSSTTNNKYAACLELEGAIAELFQREYEISTATLDTENRINILRNQLSTI</sequence>
<reference evidence="1" key="1">
    <citation type="submission" date="2022-08" db="EMBL/GenBank/DDBJ databases">
        <title>Genome Sequence of Lecanicillium fungicola.</title>
        <authorList>
            <person name="Buettner E."/>
        </authorList>
    </citation>
    <scope>NUCLEOTIDE SEQUENCE</scope>
    <source>
        <strain evidence="1">Babe33</strain>
    </source>
</reference>
<dbReference type="EMBL" id="JANJQO010000339">
    <property type="protein sequence ID" value="KAJ2978832.1"/>
    <property type="molecule type" value="Genomic_DNA"/>
</dbReference>
<proteinExistence type="predicted"/>
<gene>
    <name evidence="1" type="ORF">NQ176_g3600</name>
</gene>
<comment type="caution">
    <text evidence="1">The sequence shown here is derived from an EMBL/GenBank/DDBJ whole genome shotgun (WGS) entry which is preliminary data.</text>
</comment>
<evidence type="ECO:0000313" key="1">
    <source>
        <dbReference type="EMBL" id="KAJ2978832.1"/>
    </source>
</evidence>
<accession>A0ACC1NHL2</accession>
<name>A0ACC1NHL2_9HYPO</name>